<comment type="similarity">
    <text evidence="4">In the C-terminal section; belongs to the OMP decarboxylase family.</text>
</comment>
<dbReference type="SUPFAM" id="SSF51366">
    <property type="entry name" value="Ribulose-phoshate binding barrel"/>
    <property type="match status" value="1"/>
</dbReference>
<comment type="function">
    <text evidence="16">Bifunctional enzyme catalyzing the last two steps of de novo pyrimidine biosynthesis, orotate phosphoribosyltransferase (OPRT), which converts orotate to orotidine-5'-monophosphate (OMP), and orotidine-5'-monophosphate decarboxylase (ODC), the terminal enzymatic reaction that decarboxylates OMP to uridine monophosphate (UMP).</text>
</comment>
<evidence type="ECO:0000256" key="15">
    <source>
        <dbReference type="ARBA" id="ARBA00051700"/>
    </source>
</evidence>
<dbReference type="GeneID" id="119727774"/>
<comment type="pathway">
    <text evidence="2">Pyrimidine metabolism; UMP biosynthesis via de novo pathway; UMP from orotate: step 1/2.</text>
</comment>
<dbReference type="HAMAP" id="MF_01208">
    <property type="entry name" value="PyrE"/>
    <property type="match status" value="1"/>
</dbReference>
<feature type="active site" description="For OMPdecase activity" evidence="18">
    <location>
        <position position="335"/>
    </location>
</feature>
<dbReference type="Pfam" id="PF00156">
    <property type="entry name" value="Pribosyltran"/>
    <property type="match status" value="1"/>
</dbReference>
<dbReference type="OMA" id="SAKHVCG"/>
<comment type="pathway">
    <text evidence="1">Pyrimidine metabolism; UMP biosynthesis via de novo pathway; UMP from orotate: step 2/2.</text>
</comment>
<comment type="subunit">
    <text evidence="17">Homodimer; dimerization is required for enzymatic activity.</text>
</comment>
<feature type="binding site" evidence="19">
    <location>
        <position position="468"/>
    </location>
    <ligand>
        <name>substrate</name>
    </ligand>
</feature>
<evidence type="ECO:0000256" key="19">
    <source>
        <dbReference type="PIRSR" id="PIRSR614732-2"/>
    </source>
</evidence>
<evidence type="ECO:0000256" key="5">
    <source>
        <dbReference type="ARBA" id="ARBA00011971"/>
    </source>
</evidence>
<keyword evidence="22" id="KW-1185">Reference proteome</keyword>
<organism evidence="21 22">
    <name type="scientific">Patiria miniata</name>
    <name type="common">Bat star</name>
    <name type="synonym">Asterina miniata</name>
    <dbReference type="NCBI Taxonomy" id="46514"/>
    <lineage>
        <taxon>Eukaryota</taxon>
        <taxon>Metazoa</taxon>
        <taxon>Echinodermata</taxon>
        <taxon>Eleutherozoa</taxon>
        <taxon>Asterozoa</taxon>
        <taxon>Asteroidea</taxon>
        <taxon>Valvatacea</taxon>
        <taxon>Valvatida</taxon>
        <taxon>Asterinidae</taxon>
        <taxon>Patiria</taxon>
    </lineage>
</organism>
<dbReference type="NCBIfam" id="TIGR01740">
    <property type="entry name" value="pyrF"/>
    <property type="match status" value="1"/>
</dbReference>
<evidence type="ECO:0000256" key="11">
    <source>
        <dbReference type="ARBA" id="ARBA00022975"/>
    </source>
</evidence>
<evidence type="ECO:0000256" key="1">
    <source>
        <dbReference type="ARBA" id="ARBA00004861"/>
    </source>
</evidence>
<feature type="active site" description="For OMPdecase activity" evidence="18">
    <location>
        <position position="332"/>
    </location>
</feature>
<reference evidence="21" key="1">
    <citation type="submission" date="2022-11" db="UniProtKB">
        <authorList>
            <consortium name="EnsemblMetazoa"/>
        </authorList>
    </citation>
    <scope>IDENTIFICATION</scope>
</reference>
<feature type="binding site" evidence="19">
    <location>
        <position position="469"/>
    </location>
    <ligand>
        <name>substrate</name>
    </ligand>
</feature>
<protein>
    <recommendedName>
        <fullName evidence="7">Uridine 5'-monophosphate synthase</fullName>
        <ecNumber evidence="5">2.4.2.10</ecNumber>
        <ecNumber evidence="6">4.1.1.23</ecNumber>
    </recommendedName>
</protein>
<comment type="similarity">
    <text evidence="3">In the N-terminal section; belongs to the purine/pyrimidine phosphoribosyltransferase family.</text>
</comment>
<accession>A0A913ZWS7</accession>
<evidence type="ECO:0000256" key="14">
    <source>
        <dbReference type="ARBA" id="ARBA00051583"/>
    </source>
</evidence>
<evidence type="ECO:0000256" key="12">
    <source>
        <dbReference type="ARBA" id="ARBA00023239"/>
    </source>
</evidence>
<feature type="domain" description="Orotidine 5'-phosphate decarboxylase" evidence="20">
    <location>
        <begin position="271"/>
        <end position="484"/>
    </location>
</feature>
<dbReference type="EC" id="4.1.1.23" evidence="6"/>
<dbReference type="CDD" id="cd06223">
    <property type="entry name" value="PRTases_typeI"/>
    <property type="match status" value="1"/>
</dbReference>
<evidence type="ECO:0000313" key="22">
    <source>
        <dbReference type="Proteomes" id="UP000887568"/>
    </source>
</evidence>
<evidence type="ECO:0000256" key="13">
    <source>
        <dbReference type="ARBA" id="ARBA00023268"/>
    </source>
</evidence>
<dbReference type="PANTHER" id="PTHR19278:SF9">
    <property type="entry name" value="URIDINE 5'-MONOPHOSPHATE SYNTHASE"/>
    <property type="match status" value="1"/>
</dbReference>
<dbReference type="InterPro" id="IPR001754">
    <property type="entry name" value="OMPdeCOase_dom"/>
</dbReference>
<dbReference type="FunFam" id="3.40.50.2020:FF:000025">
    <property type="entry name" value="Uridine monophosphate synthetase"/>
    <property type="match status" value="1"/>
</dbReference>
<evidence type="ECO:0000256" key="7">
    <source>
        <dbReference type="ARBA" id="ARBA00015047"/>
    </source>
</evidence>
<evidence type="ECO:0000259" key="20">
    <source>
        <dbReference type="SMART" id="SM00934"/>
    </source>
</evidence>
<feature type="active site" description="For OMPdecase activity" evidence="18">
    <location>
        <position position="330"/>
    </location>
</feature>
<dbReference type="FunFam" id="3.20.20.70:FF:000092">
    <property type="entry name" value="Uridine monophosphate synthetase"/>
    <property type="match status" value="1"/>
</dbReference>
<proteinExistence type="inferred from homology"/>
<dbReference type="SUPFAM" id="SSF53271">
    <property type="entry name" value="PRTase-like"/>
    <property type="match status" value="1"/>
</dbReference>
<name>A0A913ZWS7_PATMI</name>
<dbReference type="NCBIfam" id="NF010382">
    <property type="entry name" value="PRK13809.1"/>
    <property type="match status" value="1"/>
</dbReference>
<evidence type="ECO:0000256" key="6">
    <source>
        <dbReference type="ARBA" id="ARBA00012321"/>
    </source>
</evidence>
<dbReference type="Pfam" id="PF00215">
    <property type="entry name" value="OMPdecase"/>
    <property type="match status" value="1"/>
</dbReference>
<dbReference type="GO" id="GO:0044205">
    <property type="term" value="P:'de novo' UMP biosynthetic process"/>
    <property type="evidence" value="ECO:0007669"/>
    <property type="project" value="InterPro"/>
</dbReference>
<evidence type="ECO:0000256" key="10">
    <source>
        <dbReference type="ARBA" id="ARBA00022793"/>
    </source>
</evidence>
<dbReference type="PANTHER" id="PTHR19278">
    <property type="entry name" value="OROTATE PHOSPHORIBOSYLTRANSFERASE"/>
    <property type="match status" value="1"/>
</dbReference>
<evidence type="ECO:0000256" key="16">
    <source>
        <dbReference type="ARBA" id="ARBA00060327"/>
    </source>
</evidence>
<comment type="catalytic activity">
    <reaction evidence="14">
        <text>orotidine 5'-phosphate + H(+) = UMP + CO2</text>
        <dbReference type="Rhea" id="RHEA:11596"/>
        <dbReference type="ChEBI" id="CHEBI:15378"/>
        <dbReference type="ChEBI" id="CHEBI:16526"/>
        <dbReference type="ChEBI" id="CHEBI:57538"/>
        <dbReference type="ChEBI" id="CHEBI:57865"/>
        <dbReference type="EC" id="4.1.1.23"/>
    </reaction>
    <physiologicalReaction direction="left-to-right" evidence="14">
        <dbReference type="Rhea" id="RHEA:11597"/>
    </physiologicalReaction>
</comment>
<dbReference type="InterPro" id="IPR023031">
    <property type="entry name" value="OPRT"/>
</dbReference>
<evidence type="ECO:0000256" key="9">
    <source>
        <dbReference type="ARBA" id="ARBA00022679"/>
    </source>
</evidence>
<evidence type="ECO:0000256" key="18">
    <source>
        <dbReference type="PIRSR" id="PIRSR614732-1"/>
    </source>
</evidence>
<dbReference type="InterPro" id="IPR011060">
    <property type="entry name" value="RibuloseP-bd_barrel"/>
</dbReference>
<keyword evidence="10" id="KW-0210">Decarboxylase</keyword>
<dbReference type="InterPro" id="IPR018089">
    <property type="entry name" value="OMPdecase_AS"/>
</dbReference>
<evidence type="ECO:0000256" key="3">
    <source>
        <dbReference type="ARBA" id="ARBA00006221"/>
    </source>
</evidence>
<evidence type="ECO:0000256" key="8">
    <source>
        <dbReference type="ARBA" id="ARBA00022676"/>
    </source>
</evidence>
<comment type="catalytic activity">
    <reaction evidence="15">
        <text>orotidine 5'-phosphate + diphosphate = orotate + 5-phospho-alpha-D-ribose 1-diphosphate</text>
        <dbReference type="Rhea" id="RHEA:10380"/>
        <dbReference type="ChEBI" id="CHEBI:30839"/>
        <dbReference type="ChEBI" id="CHEBI:33019"/>
        <dbReference type="ChEBI" id="CHEBI:57538"/>
        <dbReference type="ChEBI" id="CHEBI:58017"/>
        <dbReference type="EC" id="2.4.2.10"/>
    </reaction>
    <physiologicalReaction direction="right-to-left" evidence="15">
        <dbReference type="Rhea" id="RHEA:10382"/>
    </physiologicalReaction>
</comment>
<evidence type="ECO:0000313" key="21">
    <source>
        <dbReference type="EnsemblMetazoa" id="XP_038055760.1"/>
    </source>
</evidence>
<evidence type="ECO:0000256" key="4">
    <source>
        <dbReference type="ARBA" id="ARBA00009769"/>
    </source>
</evidence>
<dbReference type="OrthoDB" id="10263753at2759"/>
<evidence type="ECO:0000256" key="2">
    <source>
        <dbReference type="ARBA" id="ARBA00004889"/>
    </source>
</evidence>
<feature type="binding site" evidence="19">
    <location>
        <position position="299"/>
    </location>
    <ligand>
        <name>substrate</name>
    </ligand>
</feature>
<dbReference type="Gene3D" id="3.20.20.70">
    <property type="entry name" value="Aldolase class I"/>
    <property type="match status" value="1"/>
</dbReference>
<dbReference type="Proteomes" id="UP000887568">
    <property type="component" value="Unplaced"/>
</dbReference>
<feature type="binding site" evidence="19">
    <location>
        <position position="390"/>
    </location>
    <ligand>
        <name>substrate</name>
    </ligand>
</feature>
<dbReference type="AlphaFoldDB" id="A0A913ZWS7"/>
<dbReference type="Gene3D" id="3.40.50.2020">
    <property type="match status" value="1"/>
</dbReference>
<keyword evidence="13" id="KW-0511">Multifunctional enzyme</keyword>
<keyword evidence="11" id="KW-0665">Pyrimidine biosynthesis</keyword>
<keyword evidence="12" id="KW-0456">Lyase</keyword>
<dbReference type="EnsemblMetazoa" id="XM_038199832.1">
    <property type="protein sequence ID" value="XP_038055760.1"/>
    <property type="gene ID" value="LOC119727774"/>
</dbReference>
<feature type="binding site" evidence="19">
    <location>
        <position position="448"/>
    </location>
    <ligand>
        <name>substrate</name>
    </ligand>
</feature>
<dbReference type="InterPro" id="IPR014732">
    <property type="entry name" value="OMPdecase"/>
</dbReference>
<dbReference type="InterPro" id="IPR000836">
    <property type="entry name" value="PRTase_dom"/>
</dbReference>
<dbReference type="CDD" id="cd04725">
    <property type="entry name" value="OMP_decarboxylase_like"/>
    <property type="match status" value="1"/>
</dbReference>
<dbReference type="NCBIfam" id="TIGR00336">
    <property type="entry name" value="pyrE"/>
    <property type="match status" value="1"/>
</dbReference>
<dbReference type="InterPro" id="IPR004467">
    <property type="entry name" value="Or_phspho_trans_dom"/>
</dbReference>
<dbReference type="RefSeq" id="XP_038055760.1">
    <property type="nucleotide sequence ID" value="XM_038199832.1"/>
</dbReference>
<sequence>MLVVLVAPSMSREIDNQVRMDGARLDDLILKLYDVEAVKFGSFTLKSGIQSPVYFDLRVMVSYPEIMAEVSELLWEASVESKADFSVVCGVPYTALPLATLMAVNHNKPMVIRRKEAKDYGTRKMIEGAFQPGDHCLIVEDVVTSGGSVMETAQSLSAVGMKVKNAVVLLDRGQGGKNRLEQRGIHLQSVVTLPKVLQVLEDHGKLEAEVVAAVKQFIVDNTFPDEAKVASPEKPSDAKRPRLSRYEQRAELCQHPVAKQLFTIMAAKQTNLAVSADLASCQQVLELADKVGPYICLLKTHIDILEDFSAEFVTLLTALASKHNFLIFEDRKFADIGNTVKHQYGSGLYKIADWAHITNAHAVPGAGVVQGLKEVGGAKGRACLLIGQMSSAGNLATGEYTQSTVKMAEDNADFVIGFICTSALSSDPKFIHMTPGVKLAEGTDALGQQYLTPEKVIAKQGSDIIIVGRGIYQAADPVAAAKAYQEAGYAAYMSLES</sequence>
<keyword evidence="8" id="KW-0328">Glycosyltransferase</keyword>
<dbReference type="GO" id="GO:0006207">
    <property type="term" value="P:'de novo' pyrimidine nucleobase biosynthetic process"/>
    <property type="evidence" value="ECO:0007669"/>
    <property type="project" value="InterPro"/>
</dbReference>
<dbReference type="GO" id="GO:0004588">
    <property type="term" value="F:orotate phosphoribosyltransferase activity"/>
    <property type="evidence" value="ECO:0007669"/>
    <property type="project" value="UniProtKB-EC"/>
</dbReference>
<dbReference type="InterPro" id="IPR013785">
    <property type="entry name" value="Aldolase_TIM"/>
</dbReference>
<dbReference type="InterPro" id="IPR029057">
    <property type="entry name" value="PRTase-like"/>
</dbReference>
<dbReference type="SMART" id="SM00934">
    <property type="entry name" value="OMPdecase"/>
    <property type="match status" value="1"/>
</dbReference>
<dbReference type="EC" id="2.4.2.10" evidence="5"/>
<keyword evidence="9" id="KW-0808">Transferase</keyword>
<dbReference type="PROSITE" id="PS00156">
    <property type="entry name" value="OMPDECASE"/>
    <property type="match status" value="1"/>
</dbReference>
<evidence type="ECO:0000256" key="17">
    <source>
        <dbReference type="ARBA" id="ARBA00063898"/>
    </source>
</evidence>
<dbReference type="GO" id="GO:0004590">
    <property type="term" value="F:orotidine-5'-phosphate decarboxylase activity"/>
    <property type="evidence" value="ECO:0007669"/>
    <property type="project" value="UniProtKB-EC"/>
</dbReference>
<feature type="binding site" evidence="19">
    <location>
        <position position="277"/>
    </location>
    <ligand>
        <name>substrate</name>
    </ligand>
</feature>